<organism evidence="9 10">
    <name type="scientific">Tissierella praeacuta DSM 18095</name>
    <dbReference type="NCBI Taxonomy" id="1123404"/>
    <lineage>
        <taxon>Bacteria</taxon>
        <taxon>Bacillati</taxon>
        <taxon>Bacillota</taxon>
        <taxon>Tissierellia</taxon>
        <taxon>Tissierellales</taxon>
        <taxon>Tissierellaceae</taxon>
        <taxon>Tissierella</taxon>
    </lineage>
</organism>
<feature type="transmembrane region" description="Helical" evidence="7">
    <location>
        <begin position="74"/>
        <end position="95"/>
    </location>
</feature>
<name>A0A1M4TA02_9FIRM</name>
<dbReference type="Gene3D" id="1.10.3720.10">
    <property type="entry name" value="MetI-like"/>
    <property type="match status" value="2"/>
</dbReference>
<evidence type="ECO:0000259" key="8">
    <source>
        <dbReference type="PROSITE" id="PS50928"/>
    </source>
</evidence>
<feature type="transmembrane region" description="Helical" evidence="7">
    <location>
        <begin position="372"/>
        <end position="394"/>
    </location>
</feature>
<gene>
    <name evidence="9" type="ORF">SAMN02745784_00577</name>
</gene>
<feature type="transmembrane region" description="Helical" evidence="7">
    <location>
        <begin position="235"/>
        <end position="256"/>
    </location>
</feature>
<dbReference type="Pfam" id="PF00528">
    <property type="entry name" value="BPD_transp_1"/>
    <property type="match status" value="2"/>
</dbReference>
<dbReference type="SUPFAM" id="SSF161098">
    <property type="entry name" value="MetI-like"/>
    <property type="match status" value="2"/>
</dbReference>
<evidence type="ECO:0000256" key="6">
    <source>
        <dbReference type="ARBA" id="ARBA00023136"/>
    </source>
</evidence>
<feature type="transmembrane region" description="Helical" evidence="7">
    <location>
        <begin position="500"/>
        <end position="518"/>
    </location>
</feature>
<keyword evidence="2 7" id="KW-0813">Transport</keyword>
<dbReference type="EMBL" id="FQTY01000002">
    <property type="protein sequence ID" value="SHE41291.1"/>
    <property type="molecule type" value="Genomic_DNA"/>
</dbReference>
<feature type="transmembrane region" description="Helical" evidence="7">
    <location>
        <begin position="474"/>
        <end position="494"/>
    </location>
</feature>
<dbReference type="GO" id="GO:0005886">
    <property type="term" value="C:plasma membrane"/>
    <property type="evidence" value="ECO:0007669"/>
    <property type="project" value="UniProtKB-SubCell"/>
</dbReference>
<comment type="subcellular location">
    <subcellularLocation>
        <location evidence="1 7">Cell membrane</location>
        <topology evidence="1 7">Multi-pass membrane protein</topology>
    </subcellularLocation>
</comment>
<evidence type="ECO:0000256" key="5">
    <source>
        <dbReference type="ARBA" id="ARBA00022989"/>
    </source>
</evidence>
<keyword evidence="6 7" id="KW-0472">Membrane</keyword>
<evidence type="ECO:0000256" key="1">
    <source>
        <dbReference type="ARBA" id="ARBA00004651"/>
    </source>
</evidence>
<keyword evidence="10" id="KW-1185">Reference proteome</keyword>
<dbReference type="STRING" id="1123404.SAMN02745784_00577"/>
<feature type="transmembrane region" description="Helical" evidence="7">
    <location>
        <begin position="339"/>
        <end position="360"/>
    </location>
</feature>
<dbReference type="PANTHER" id="PTHR30043:SF1">
    <property type="entry name" value="ABC TRANSPORT SYSTEM PERMEASE PROTEIN P69"/>
    <property type="match status" value="1"/>
</dbReference>
<protein>
    <submittedName>
        <fullName evidence="9">Phosphonate transport system permease protein</fullName>
    </submittedName>
</protein>
<keyword evidence="5 7" id="KW-1133">Transmembrane helix</keyword>
<comment type="similarity">
    <text evidence="7">Belongs to the binding-protein-dependent transport system permease family.</text>
</comment>
<dbReference type="AlphaFoldDB" id="A0A1M4TA02"/>
<feature type="transmembrane region" description="Helical" evidence="7">
    <location>
        <begin position="20"/>
        <end position="39"/>
    </location>
</feature>
<keyword evidence="3" id="KW-1003">Cell membrane</keyword>
<evidence type="ECO:0000256" key="4">
    <source>
        <dbReference type="ARBA" id="ARBA00022692"/>
    </source>
</evidence>
<accession>A0A1M4TA02</accession>
<dbReference type="Proteomes" id="UP000184114">
    <property type="component" value="Unassembled WGS sequence"/>
</dbReference>
<dbReference type="PROSITE" id="PS50928">
    <property type="entry name" value="ABC_TM1"/>
    <property type="match status" value="2"/>
</dbReference>
<reference evidence="10" key="1">
    <citation type="submission" date="2016-11" db="EMBL/GenBank/DDBJ databases">
        <authorList>
            <person name="Varghese N."/>
            <person name="Submissions S."/>
        </authorList>
    </citation>
    <scope>NUCLEOTIDE SEQUENCE [LARGE SCALE GENOMIC DNA]</scope>
    <source>
        <strain evidence="10">DSM 18095</strain>
    </source>
</reference>
<evidence type="ECO:0000256" key="2">
    <source>
        <dbReference type="ARBA" id="ARBA00022448"/>
    </source>
</evidence>
<feature type="transmembrane region" description="Helical" evidence="7">
    <location>
        <begin position="107"/>
        <end position="134"/>
    </location>
</feature>
<feature type="transmembrane region" description="Helical" evidence="7">
    <location>
        <begin position="140"/>
        <end position="159"/>
    </location>
</feature>
<dbReference type="InterPro" id="IPR035906">
    <property type="entry name" value="MetI-like_sf"/>
</dbReference>
<feature type="domain" description="ABC transmembrane type-1" evidence="8">
    <location>
        <begin position="70"/>
        <end position="253"/>
    </location>
</feature>
<dbReference type="InterPro" id="IPR005769">
    <property type="entry name" value="PhnE/PtxC"/>
</dbReference>
<proteinExistence type="inferred from homology"/>
<keyword evidence="4 7" id="KW-0812">Transmembrane</keyword>
<dbReference type="PANTHER" id="PTHR30043">
    <property type="entry name" value="PHOSPHONATES TRANSPORT SYSTEM PERMEASE PROTEIN"/>
    <property type="match status" value="1"/>
</dbReference>
<evidence type="ECO:0000256" key="7">
    <source>
        <dbReference type="RuleBase" id="RU363032"/>
    </source>
</evidence>
<sequence>MIKSSKEYMTKRIRSKFLYLFGFIIFLVFLGFNVNFSFAKLYKGVPSMLDLISRILRPNLSYSIDVFEKLTETIQIAIISSILGVILALPFSLFVSDNIAPNRYLAGILNGIFSFFRTIPSLIWAALLVSIFSIGRFSGIIALTIIGFLISIRLFREYIESIKENQLNSIRAIGANSIQILRYCILPYIFELSISIFFIVLETNIRSATILGLVGAGGIGQIMWRDLNHLRYDNLATIILVLFLTILLIDFLSLYIRRYLKHSSIKFKSMAGYKRFQIIKIIFIPMFLIGLIYLAFKSLGIDYKRLILGLNQGKNIVVRMIKIDMNYFPKLIEGIGESFFIAIFATIIGGLLSLLFSYLTAYNTSPNKTISVFFKGIINISRTFPPLITAIIFFRGVGPGPLAGAMALSIYTTGVLTKMYSEVLENTKENVKDSILVTGATNFQAYRHGLLPHTFSTFISLLLYRLESNIRNSAILGVIGAGGIGTILAMNITWRNWEKVGLLLLGVSIMIIIIDRLSQYLRNKFS</sequence>
<feature type="domain" description="ABC transmembrane type-1" evidence="8">
    <location>
        <begin position="335"/>
        <end position="518"/>
    </location>
</feature>
<feature type="transmembrane region" description="Helical" evidence="7">
    <location>
        <begin position="400"/>
        <end position="420"/>
    </location>
</feature>
<dbReference type="NCBIfam" id="TIGR01097">
    <property type="entry name" value="PhnE"/>
    <property type="match status" value="2"/>
</dbReference>
<evidence type="ECO:0000313" key="10">
    <source>
        <dbReference type="Proteomes" id="UP000184114"/>
    </source>
</evidence>
<dbReference type="CDD" id="cd06261">
    <property type="entry name" value="TM_PBP2"/>
    <property type="match status" value="2"/>
</dbReference>
<dbReference type="InterPro" id="IPR000515">
    <property type="entry name" value="MetI-like"/>
</dbReference>
<feature type="transmembrane region" description="Helical" evidence="7">
    <location>
        <begin position="277"/>
        <end position="296"/>
    </location>
</feature>
<evidence type="ECO:0000256" key="3">
    <source>
        <dbReference type="ARBA" id="ARBA00022475"/>
    </source>
</evidence>
<evidence type="ECO:0000313" key="9">
    <source>
        <dbReference type="EMBL" id="SHE41291.1"/>
    </source>
</evidence>
<feature type="transmembrane region" description="Helical" evidence="7">
    <location>
        <begin position="180"/>
        <end position="201"/>
    </location>
</feature>
<dbReference type="GO" id="GO:0015416">
    <property type="term" value="F:ABC-type phosphonate transporter activity"/>
    <property type="evidence" value="ECO:0007669"/>
    <property type="project" value="InterPro"/>
</dbReference>